<dbReference type="OrthoDB" id="432169at2759"/>
<evidence type="ECO:0000256" key="1">
    <source>
        <dbReference type="ARBA" id="ARBA00001974"/>
    </source>
</evidence>
<organism evidence="11 12">
    <name type="scientific">Mizuhopecten yessoensis</name>
    <name type="common">Japanese scallop</name>
    <name type="synonym">Patinopecten yessoensis</name>
    <dbReference type="NCBI Taxonomy" id="6573"/>
    <lineage>
        <taxon>Eukaryota</taxon>
        <taxon>Metazoa</taxon>
        <taxon>Spiralia</taxon>
        <taxon>Lophotrochozoa</taxon>
        <taxon>Mollusca</taxon>
        <taxon>Bivalvia</taxon>
        <taxon>Autobranchia</taxon>
        <taxon>Pteriomorphia</taxon>
        <taxon>Pectinida</taxon>
        <taxon>Pectinoidea</taxon>
        <taxon>Pectinidae</taxon>
        <taxon>Mizuhopecten</taxon>
    </lineage>
</organism>
<dbReference type="InterPro" id="IPR016156">
    <property type="entry name" value="FAD/NAD-linked_Rdtase_dimer_sf"/>
</dbReference>
<evidence type="ECO:0000256" key="3">
    <source>
        <dbReference type="ARBA" id="ARBA00022630"/>
    </source>
</evidence>
<evidence type="ECO:0000256" key="6">
    <source>
        <dbReference type="ARBA" id="ARBA00022827"/>
    </source>
</evidence>
<evidence type="ECO:0000313" key="12">
    <source>
        <dbReference type="Proteomes" id="UP000242188"/>
    </source>
</evidence>
<keyword evidence="6" id="KW-0274">FAD</keyword>
<dbReference type="InterPro" id="IPR036188">
    <property type="entry name" value="FAD/NAD-bd_sf"/>
</dbReference>
<dbReference type="GO" id="GO:0051537">
    <property type="term" value="F:2 iron, 2 sulfur cluster binding"/>
    <property type="evidence" value="ECO:0007669"/>
    <property type="project" value="UniProtKB-KW"/>
</dbReference>
<reference evidence="11 12" key="1">
    <citation type="journal article" date="2017" name="Nat. Ecol. Evol.">
        <title>Scallop genome provides insights into evolution of bilaterian karyotype and development.</title>
        <authorList>
            <person name="Wang S."/>
            <person name="Zhang J."/>
            <person name="Jiao W."/>
            <person name="Li J."/>
            <person name="Xun X."/>
            <person name="Sun Y."/>
            <person name="Guo X."/>
            <person name="Huan P."/>
            <person name="Dong B."/>
            <person name="Zhang L."/>
            <person name="Hu X."/>
            <person name="Sun X."/>
            <person name="Wang J."/>
            <person name="Zhao C."/>
            <person name="Wang Y."/>
            <person name="Wang D."/>
            <person name="Huang X."/>
            <person name="Wang R."/>
            <person name="Lv J."/>
            <person name="Li Y."/>
            <person name="Zhang Z."/>
            <person name="Liu B."/>
            <person name="Lu W."/>
            <person name="Hui Y."/>
            <person name="Liang J."/>
            <person name="Zhou Z."/>
            <person name="Hou R."/>
            <person name="Li X."/>
            <person name="Liu Y."/>
            <person name="Li H."/>
            <person name="Ning X."/>
            <person name="Lin Y."/>
            <person name="Zhao L."/>
            <person name="Xing Q."/>
            <person name="Dou J."/>
            <person name="Li Y."/>
            <person name="Mao J."/>
            <person name="Guo H."/>
            <person name="Dou H."/>
            <person name="Li T."/>
            <person name="Mu C."/>
            <person name="Jiang W."/>
            <person name="Fu Q."/>
            <person name="Fu X."/>
            <person name="Miao Y."/>
            <person name="Liu J."/>
            <person name="Yu Q."/>
            <person name="Li R."/>
            <person name="Liao H."/>
            <person name="Li X."/>
            <person name="Kong Y."/>
            <person name="Jiang Z."/>
            <person name="Chourrout D."/>
            <person name="Li R."/>
            <person name="Bao Z."/>
        </authorList>
    </citation>
    <scope>NUCLEOTIDE SEQUENCE [LARGE SCALE GENOMIC DNA]</scope>
    <source>
        <strain evidence="11 12">PY_sf001</strain>
    </source>
</reference>
<dbReference type="GO" id="GO:0005737">
    <property type="term" value="C:cytoplasm"/>
    <property type="evidence" value="ECO:0007669"/>
    <property type="project" value="TreeGrafter"/>
</dbReference>
<dbReference type="Gene3D" id="3.50.50.60">
    <property type="entry name" value="FAD/NAD(P)-binding domain"/>
    <property type="match status" value="2"/>
</dbReference>
<keyword evidence="9" id="KW-0411">Iron-sulfur</keyword>
<dbReference type="InterPro" id="IPR017941">
    <property type="entry name" value="Rieske_2Fe-2S"/>
</dbReference>
<evidence type="ECO:0000256" key="2">
    <source>
        <dbReference type="ARBA" id="ARBA00006442"/>
    </source>
</evidence>
<dbReference type="EMBL" id="NEDP02004827">
    <property type="protein sequence ID" value="OWF44305.1"/>
    <property type="molecule type" value="Genomic_DNA"/>
</dbReference>
<name>A0A210Q6H2_MIZYE</name>
<evidence type="ECO:0000256" key="8">
    <source>
        <dbReference type="ARBA" id="ARBA00023004"/>
    </source>
</evidence>
<protein>
    <submittedName>
        <fullName evidence="11">Apoptosis-inducing factor 3</fullName>
    </submittedName>
</protein>
<dbReference type="GO" id="GO:0046872">
    <property type="term" value="F:metal ion binding"/>
    <property type="evidence" value="ECO:0007669"/>
    <property type="project" value="UniProtKB-KW"/>
</dbReference>
<proteinExistence type="inferred from homology"/>
<dbReference type="Pfam" id="PF14759">
    <property type="entry name" value="Reductase_C"/>
    <property type="match status" value="1"/>
</dbReference>
<comment type="cofactor">
    <cofactor evidence="1">
        <name>FAD</name>
        <dbReference type="ChEBI" id="CHEBI:57692"/>
    </cofactor>
</comment>
<dbReference type="InterPro" id="IPR050446">
    <property type="entry name" value="FAD-oxidoreductase/Apoptosis"/>
</dbReference>
<keyword evidence="8" id="KW-0408">Iron</keyword>
<dbReference type="Gene3D" id="2.102.10.10">
    <property type="entry name" value="Rieske [2Fe-2S] iron-sulphur domain"/>
    <property type="match status" value="1"/>
</dbReference>
<dbReference type="InterPro" id="IPR023753">
    <property type="entry name" value="FAD/NAD-binding_dom"/>
</dbReference>
<dbReference type="CDD" id="cd03478">
    <property type="entry name" value="Rieske_AIFL_N"/>
    <property type="match status" value="1"/>
</dbReference>
<dbReference type="SUPFAM" id="SSF50022">
    <property type="entry name" value="ISP domain"/>
    <property type="match status" value="1"/>
</dbReference>
<dbReference type="AlphaFoldDB" id="A0A210Q6H2"/>
<dbReference type="Gene3D" id="3.30.390.30">
    <property type="match status" value="1"/>
</dbReference>
<dbReference type="PRINTS" id="PR00368">
    <property type="entry name" value="FADPNR"/>
</dbReference>
<dbReference type="PRINTS" id="PR00469">
    <property type="entry name" value="PNDRDTASEII"/>
</dbReference>
<sequence>MSDSDVIEAVVCETGDLQDGVMKEVALGDGKILLVKEGDDIHALGAQCTHYGAPLAKGAYCKGRVRCPWHGACFNVRTGDIEDYPGLDSIHTFDVSVAEGKVKVKGSKAALKTFRRQRNMCKAKEDSTDSVLIIGGGPASVVCAQTLRQEGFTGQVSIATKEEHLPYDRVKLSKAMDVKPAAIALRDEDFYKNADINILTQKEAEAVDTEKKSVQFKDGSTQTYGSLVLATGGSPRVLPIPGIDLGNVRMLRTPADANFIAENAVGKNVVIIGSSFIGMEVAACLVKVASSVTVVVRGCVPFENVLGQKIGSVLLKMHEEHGVKFYLERGIKEFSGEDGHVTEAVLSDDTRLPADLCVLGVGVVPTTDFLKSSGLTMNRGFIPVNEYMETSHPGVYAAGDIVEFPLFTEGNKSVNVQHWQMAHAHGRTAALSIVGKKTEISSVPYFWTVMYSKSVRYTGYGVGYDDIVFHGDVEALKFVAFYTRDDDVVAVASLNFDPLVSQAAELMAKGQKIKKSEIQEKPDTWVDRLCKL</sequence>
<gene>
    <name evidence="11" type="ORF">KP79_PYT15838</name>
</gene>
<dbReference type="InterPro" id="IPR028202">
    <property type="entry name" value="Reductase_C"/>
</dbReference>
<keyword evidence="5" id="KW-0479">Metal-binding</keyword>
<evidence type="ECO:0000256" key="9">
    <source>
        <dbReference type="ARBA" id="ARBA00023014"/>
    </source>
</evidence>
<dbReference type="InterPro" id="IPR036922">
    <property type="entry name" value="Rieske_2Fe-2S_sf"/>
</dbReference>
<keyword evidence="7" id="KW-0560">Oxidoreductase</keyword>
<evidence type="ECO:0000313" key="11">
    <source>
        <dbReference type="EMBL" id="OWF44305.1"/>
    </source>
</evidence>
<keyword evidence="4" id="KW-0001">2Fe-2S</keyword>
<dbReference type="STRING" id="6573.A0A210Q6H2"/>
<dbReference type="PANTHER" id="PTHR43557">
    <property type="entry name" value="APOPTOSIS-INDUCING FACTOR 1"/>
    <property type="match status" value="1"/>
</dbReference>
<dbReference type="SUPFAM" id="SSF51905">
    <property type="entry name" value="FAD/NAD(P)-binding domain"/>
    <property type="match status" value="1"/>
</dbReference>
<dbReference type="Pfam" id="PF07992">
    <property type="entry name" value="Pyr_redox_2"/>
    <property type="match status" value="1"/>
</dbReference>
<keyword evidence="12" id="KW-1185">Reference proteome</keyword>
<dbReference type="GO" id="GO:0016651">
    <property type="term" value="F:oxidoreductase activity, acting on NAD(P)H"/>
    <property type="evidence" value="ECO:0007669"/>
    <property type="project" value="TreeGrafter"/>
</dbReference>
<evidence type="ECO:0000256" key="5">
    <source>
        <dbReference type="ARBA" id="ARBA00022723"/>
    </source>
</evidence>
<evidence type="ECO:0000256" key="4">
    <source>
        <dbReference type="ARBA" id="ARBA00022714"/>
    </source>
</evidence>
<dbReference type="PROSITE" id="PS51296">
    <property type="entry name" value="RIESKE"/>
    <property type="match status" value="1"/>
</dbReference>
<dbReference type="Pfam" id="PF00355">
    <property type="entry name" value="Rieske"/>
    <property type="match status" value="1"/>
</dbReference>
<evidence type="ECO:0000256" key="7">
    <source>
        <dbReference type="ARBA" id="ARBA00023002"/>
    </source>
</evidence>
<accession>A0A210Q6H2</accession>
<keyword evidence="3" id="KW-0285">Flavoprotein</keyword>
<dbReference type="Proteomes" id="UP000242188">
    <property type="component" value="Unassembled WGS sequence"/>
</dbReference>
<comment type="caution">
    <text evidence="11">The sequence shown here is derived from an EMBL/GenBank/DDBJ whole genome shotgun (WGS) entry which is preliminary data.</text>
</comment>
<dbReference type="PANTHER" id="PTHR43557:SF2">
    <property type="entry name" value="RIESKE DOMAIN-CONTAINING PROTEIN-RELATED"/>
    <property type="match status" value="1"/>
</dbReference>
<feature type="domain" description="Rieske" evidence="10">
    <location>
        <begin position="9"/>
        <end position="104"/>
    </location>
</feature>
<comment type="similarity">
    <text evidence="2">Belongs to the FAD-dependent oxidoreductase family.</text>
</comment>
<dbReference type="SUPFAM" id="SSF55424">
    <property type="entry name" value="FAD/NAD-linked reductases, dimerisation (C-terminal) domain"/>
    <property type="match status" value="1"/>
</dbReference>
<evidence type="ECO:0000259" key="10">
    <source>
        <dbReference type="PROSITE" id="PS51296"/>
    </source>
</evidence>
<dbReference type="FunFam" id="2.102.10.10:FF:000003">
    <property type="entry name" value="apoptosis-inducing factor 3 isoform X2"/>
    <property type="match status" value="1"/>
</dbReference>